<feature type="coiled-coil region" evidence="1">
    <location>
        <begin position="158"/>
        <end position="213"/>
    </location>
</feature>
<dbReference type="AlphaFoldDB" id="A0A8H4RSF9"/>
<keyword evidence="4" id="KW-1185">Reference proteome</keyword>
<evidence type="ECO:0000256" key="1">
    <source>
        <dbReference type="SAM" id="Coils"/>
    </source>
</evidence>
<proteinExistence type="predicted"/>
<sequence length="591" mass="66136">MPASLADLPDGVGQGLEPRRPLYLPPHANRTKNMFHCSYHTSQPSFKKIQESIPPPASLLESLTFAIAFIDQGIHASRTIDEKYEILEKRYQAATDIISNDLTELEKIRGETISRRSRIIELEDELVVQKRLSERLRLNLIKAGDGTIAVDGPETPKSIEVQEKLDKATARAKEFEGKFDEAQKEIADLKSQLAAVEKNNANLKEETTGLQTSIAAQETELLALRRELAQVSACFEEAKHHLDVDGHIIAGLQDERGILKKENRERALEVESIKTEYEATRRALNDELDKSHENAEALQEEKNLLEAKYQDSEEAKKASEAQLEEKTTLFEATHHDCEANLTAAKEARKSLNEEKNLFEAKHQDCEARLAAAEEARKSLEAQLEEAKKPVLPNKVTLRNPIAIAGSLTGALTKIDDVFFQLDLPFAVTLYGHASTKIFVTDNGMLCLDKGTDAVNHRIGQVLPSRDGIPPYSLFPFWTDLMICEGKPHGIYYEIVGETGARTLTVEWYVTRYGQEDQYFHFNLLLEEARPNVVTFKYYDAVDKGAQCTIGVQGPTEFKLFSYNEQKVAPGLQVVFDTGTANAMAVSTFSVE</sequence>
<evidence type="ECO:0000313" key="3">
    <source>
        <dbReference type="EMBL" id="KAF4634236.1"/>
    </source>
</evidence>
<dbReference type="EMBL" id="JAAMPI010000199">
    <property type="protein sequence ID" value="KAF4634236.1"/>
    <property type="molecule type" value="Genomic_DNA"/>
</dbReference>
<evidence type="ECO:0000313" key="4">
    <source>
        <dbReference type="Proteomes" id="UP000566819"/>
    </source>
</evidence>
<evidence type="ECO:0000256" key="2">
    <source>
        <dbReference type="SAM" id="MobiDB-lite"/>
    </source>
</evidence>
<name>A0A8H4RSF9_9HELO</name>
<dbReference type="OrthoDB" id="10031947at2759"/>
<reference evidence="3 4" key="1">
    <citation type="submission" date="2020-03" db="EMBL/GenBank/DDBJ databases">
        <title>Draft Genome Sequence of Cudoniella acicularis.</title>
        <authorList>
            <person name="Buettner E."/>
            <person name="Kellner H."/>
        </authorList>
    </citation>
    <scope>NUCLEOTIDE SEQUENCE [LARGE SCALE GENOMIC DNA]</scope>
    <source>
        <strain evidence="3 4">DSM 108380</strain>
    </source>
</reference>
<feature type="region of interest" description="Disordered" evidence="2">
    <location>
        <begin position="1"/>
        <end position="21"/>
    </location>
</feature>
<accession>A0A8H4RSF9</accession>
<comment type="caution">
    <text evidence="3">The sequence shown here is derived from an EMBL/GenBank/DDBJ whole genome shotgun (WGS) entry which is preliminary data.</text>
</comment>
<gene>
    <name evidence="3" type="ORF">G7Y89_g3875</name>
</gene>
<dbReference type="Proteomes" id="UP000566819">
    <property type="component" value="Unassembled WGS sequence"/>
</dbReference>
<keyword evidence="1" id="KW-0175">Coiled coil</keyword>
<protein>
    <submittedName>
        <fullName evidence="3">Uncharacterized protein</fullName>
    </submittedName>
</protein>
<feature type="coiled-coil region" evidence="1">
    <location>
        <begin position="274"/>
        <end position="389"/>
    </location>
</feature>
<organism evidence="3 4">
    <name type="scientific">Cudoniella acicularis</name>
    <dbReference type="NCBI Taxonomy" id="354080"/>
    <lineage>
        <taxon>Eukaryota</taxon>
        <taxon>Fungi</taxon>
        <taxon>Dikarya</taxon>
        <taxon>Ascomycota</taxon>
        <taxon>Pezizomycotina</taxon>
        <taxon>Leotiomycetes</taxon>
        <taxon>Helotiales</taxon>
        <taxon>Tricladiaceae</taxon>
        <taxon>Cudoniella</taxon>
    </lineage>
</organism>
<dbReference type="Gene3D" id="6.10.250.3110">
    <property type="match status" value="1"/>
</dbReference>